<dbReference type="SUPFAM" id="SSF53901">
    <property type="entry name" value="Thiolase-like"/>
    <property type="match status" value="1"/>
</dbReference>
<dbReference type="GO" id="GO:0033068">
    <property type="term" value="P:macrolide biosynthetic process"/>
    <property type="evidence" value="ECO:0007669"/>
    <property type="project" value="UniProtKB-ARBA"/>
</dbReference>
<dbReference type="PANTHER" id="PTHR43775:SF37">
    <property type="entry name" value="SI:DKEY-61P9.11"/>
    <property type="match status" value="1"/>
</dbReference>
<dbReference type="Pfam" id="PF02801">
    <property type="entry name" value="Ketoacyl-synt_C"/>
    <property type="match status" value="1"/>
</dbReference>
<dbReference type="GO" id="GO:0004312">
    <property type="term" value="F:fatty acid synthase activity"/>
    <property type="evidence" value="ECO:0007669"/>
    <property type="project" value="TreeGrafter"/>
</dbReference>
<feature type="region of interest" description="Disordered" evidence="8">
    <location>
        <begin position="448"/>
        <end position="477"/>
    </location>
</feature>
<dbReference type="SMART" id="SM00823">
    <property type="entry name" value="PKS_PP"/>
    <property type="match status" value="1"/>
</dbReference>
<keyword evidence="13" id="KW-1185">Reference proteome</keyword>
<dbReference type="FunFam" id="3.40.47.10:FF:000019">
    <property type="entry name" value="Polyketide synthase type I"/>
    <property type="match status" value="1"/>
</dbReference>
<dbReference type="InterPro" id="IPR020841">
    <property type="entry name" value="PKS_Beta-ketoAc_synthase_dom"/>
</dbReference>
<dbReference type="InterPro" id="IPR016035">
    <property type="entry name" value="Acyl_Trfase/lysoPLipase"/>
</dbReference>
<dbReference type="InterPro" id="IPR014030">
    <property type="entry name" value="Ketoacyl_synth_N"/>
</dbReference>
<reference evidence="12" key="1">
    <citation type="journal article" date="2014" name="Int. J. Syst. Evol. Microbiol.">
        <title>Complete genome sequence of Corynebacterium casei LMG S-19264T (=DSM 44701T), isolated from a smear-ripened cheese.</title>
        <authorList>
            <consortium name="US DOE Joint Genome Institute (JGI-PGF)"/>
            <person name="Walter F."/>
            <person name="Albersmeier A."/>
            <person name="Kalinowski J."/>
            <person name="Ruckert C."/>
        </authorList>
    </citation>
    <scope>NUCLEOTIDE SEQUENCE</scope>
    <source>
        <strain evidence="12">JCM 5069</strain>
    </source>
</reference>
<comment type="pathway">
    <text evidence="1">Antibiotic biosynthesis.</text>
</comment>
<evidence type="ECO:0000313" key="13">
    <source>
        <dbReference type="Proteomes" id="UP000603708"/>
    </source>
</evidence>
<dbReference type="Pfam" id="PF21089">
    <property type="entry name" value="PKS_DH_N"/>
    <property type="match status" value="1"/>
</dbReference>
<dbReference type="GO" id="GO:0004315">
    <property type="term" value="F:3-oxoacyl-[acyl-carrier-protein] synthase activity"/>
    <property type="evidence" value="ECO:0007669"/>
    <property type="project" value="InterPro"/>
</dbReference>
<dbReference type="GO" id="GO:0005886">
    <property type="term" value="C:plasma membrane"/>
    <property type="evidence" value="ECO:0007669"/>
    <property type="project" value="TreeGrafter"/>
</dbReference>
<evidence type="ECO:0000313" key="12">
    <source>
        <dbReference type="EMBL" id="GHH83289.1"/>
    </source>
</evidence>
<dbReference type="InterPro" id="IPR032821">
    <property type="entry name" value="PKS_assoc"/>
</dbReference>
<dbReference type="Gene3D" id="3.30.70.3290">
    <property type="match status" value="1"/>
</dbReference>
<evidence type="ECO:0000256" key="2">
    <source>
        <dbReference type="ARBA" id="ARBA00022450"/>
    </source>
</evidence>
<proteinExistence type="predicted"/>
<reference evidence="12" key="2">
    <citation type="submission" date="2020-09" db="EMBL/GenBank/DDBJ databases">
        <authorList>
            <person name="Sun Q."/>
            <person name="Ohkuma M."/>
        </authorList>
    </citation>
    <scope>NUCLEOTIDE SEQUENCE</scope>
    <source>
        <strain evidence="12">JCM 5069</strain>
    </source>
</reference>
<dbReference type="InterPro" id="IPR036291">
    <property type="entry name" value="NAD(P)-bd_dom_sf"/>
</dbReference>
<accession>A0A919L4M1</accession>
<dbReference type="Pfam" id="PF00698">
    <property type="entry name" value="Acyl_transf_1"/>
    <property type="match status" value="1"/>
</dbReference>
<dbReference type="EMBL" id="BNCD01000013">
    <property type="protein sequence ID" value="GHH83289.1"/>
    <property type="molecule type" value="Genomic_DNA"/>
</dbReference>
<dbReference type="InterPro" id="IPR014031">
    <property type="entry name" value="Ketoacyl_synth_C"/>
</dbReference>
<dbReference type="SMART" id="SM00827">
    <property type="entry name" value="PKS_AT"/>
    <property type="match status" value="1"/>
</dbReference>
<dbReference type="Pfam" id="PF00550">
    <property type="entry name" value="PP-binding"/>
    <property type="match status" value="1"/>
</dbReference>
<dbReference type="Pfam" id="PF08659">
    <property type="entry name" value="KR"/>
    <property type="match status" value="1"/>
</dbReference>
<feature type="domain" description="Ketosynthase family 3 (KS3)" evidence="10">
    <location>
        <begin position="22"/>
        <end position="447"/>
    </location>
</feature>
<dbReference type="PANTHER" id="PTHR43775">
    <property type="entry name" value="FATTY ACID SYNTHASE"/>
    <property type="match status" value="1"/>
</dbReference>
<feature type="active site" description="Proton donor; for dehydratase activity" evidence="7">
    <location>
        <position position="1110"/>
    </location>
</feature>
<dbReference type="InterPro" id="IPR018201">
    <property type="entry name" value="Ketoacyl_synth_AS"/>
</dbReference>
<dbReference type="Gene3D" id="1.10.1200.10">
    <property type="entry name" value="ACP-like"/>
    <property type="match status" value="1"/>
</dbReference>
<keyword evidence="4" id="KW-0808">Transferase</keyword>
<evidence type="ECO:0000259" key="9">
    <source>
        <dbReference type="PROSITE" id="PS50075"/>
    </source>
</evidence>
<dbReference type="InterPro" id="IPR020807">
    <property type="entry name" value="PKS_DH"/>
</dbReference>
<dbReference type="SUPFAM" id="SSF47336">
    <property type="entry name" value="ACP-like"/>
    <property type="match status" value="1"/>
</dbReference>
<dbReference type="SUPFAM" id="SSF55048">
    <property type="entry name" value="Probable ACP-binding domain of malonyl-CoA ACP transacylase"/>
    <property type="match status" value="1"/>
</dbReference>
<dbReference type="PROSITE" id="PS00606">
    <property type="entry name" value="KS3_1"/>
    <property type="match status" value="1"/>
</dbReference>
<dbReference type="SMART" id="SM00826">
    <property type="entry name" value="PKS_DH"/>
    <property type="match status" value="1"/>
</dbReference>
<dbReference type="SUPFAM" id="SSF51735">
    <property type="entry name" value="NAD(P)-binding Rossmann-fold domains"/>
    <property type="match status" value="2"/>
</dbReference>
<dbReference type="InterPro" id="IPR020806">
    <property type="entry name" value="PKS_PP-bd"/>
</dbReference>
<dbReference type="InterPro" id="IPR016039">
    <property type="entry name" value="Thiolase-like"/>
</dbReference>
<dbReference type="Pfam" id="PF16197">
    <property type="entry name" value="KAsynt_C_assoc"/>
    <property type="match status" value="1"/>
</dbReference>
<evidence type="ECO:0000256" key="4">
    <source>
        <dbReference type="ARBA" id="ARBA00022679"/>
    </source>
</evidence>
<dbReference type="Proteomes" id="UP000603708">
    <property type="component" value="Unassembled WGS sequence"/>
</dbReference>
<protein>
    <submittedName>
        <fullName evidence="12">Phthiocerol synthesis polyketide synthase type I PpsA</fullName>
    </submittedName>
</protein>
<dbReference type="InterPro" id="IPR013968">
    <property type="entry name" value="PKS_KR"/>
</dbReference>
<dbReference type="SMART" id="SM01294">
    <property type="entry name" value="PKS_PP_betabranch"/>
    <property type="match status" value="1"/>
</dbReference>
<feature type="domain" description="Carrier" evidence="9">
    <location>
        <begin position="1689"/>
        <end position="1766"/>
    </location>
</feature>
<keyword evidence="3" id="KW-0597">Phosphoprotein</keyword>
<evidence type="ECO:0000256" key="3">
    <source>
        <dbReference type="ARBA" id="ARBA00022553"/>
    </source>
</evidence>
<dbReference type="Gene3D" id="3.40.50.720">
    <property type="entry name" value="NAD(P)-binding Rossmann-like Domain"/>
    <property type="match status" value="1"/>
</dbReference>
<evidence type="ECO:0000259" key="10">
    <source>
        <dbReference type="PROSITE" id="PS52004"/>
    </source>
</evidence>
<evidence type="ECO:0000256" key="6">
    <source>
        <dbReference type="ARBA" id="ARBA00023315"/>
    </source>
</evidence>
<dbReference type="PROSITE" id="PS50075">
    <property type="entry name" value="CARRIER"/>
    <property type="match status" value="1"/>
</dbReference>
<dbReference type="GO" id="GO:0005737">
    <property type="term" value="C:cytoplasm"/>
    <property type="evidence" value="ECO:0007669"/>
    <property type="project" value="TreeGrafter"/>
</dbReference>
<comment type="caution">
    <text evidence="12">The sequence shown here is derived from an EMBL/GenBank/DDBJ whole genome shotgun (WGS) entry which is preliminary data.</text>
</comment>
<dbReference type="InterPro" id="IPR014043">
    <property type="entry name" value="Acyl_transferase_dom"/>
</dbReference>
<dbReference type="CDD" id="cd00833">
    <property type="entry name" value="PKS"/>
    <property type="match status" value="1"/>
</dbReference>
<keyword evidence="2" id="KW-0596">Phosphopantetheine</keyword>
<dbReference type="Gene3D" id="3.10.129.110">
    <property type="entry name" value="Polyketide synthase dehydratase"/>
    <property type="match status" value="1"/>
</dbReference>
<dbReference type="InterPro" id="IPR057326">
    <property type="entry name" value="KR_dom"/>
</dbReference>
<organism evidence="12 13">
    <name type="scientific">Streptomyces sulfonofaciens</name>
    <dbReference type="NCBI Taxonomy" id="68272"/>
    <lineage>
        <taxon>Bacteria</taxon>
        <taxon>Bacillati</taxon>
        <taxon>Actinomycetota</taxon>
        <taxon>Actinomycetes</taxon>
        <taxon>Kitasatosporales</taxon>
        <taxon>Streptomycetaceae</taxon>
        <taxon>Streptomyces</taxon>
    </lineage>
</organism>
<evidence type="ECO:0000256" key="1">
    <source>
        <dbReference type="ARBA" id="ARBA00004792"/>
    </source>
</evidence>
<feature type="region of interest" description="C-terminal hotdog fold" evidence="7">
    <location>
        <begin position="1054"/>
        <end position="1188"/>
    </location>
</feature>
<dbReference type="PROSITE" id="PS52019">
    <property type="entry name" value="PKS_MFAS_DH"/>
    <property type="match status" value="1"/>
</dbReference>
<dbReference type="SMART" id="SM00822">
    <property type="entry name" value="PKS_KR"/>
    <property type="match status" value="1"/>
</dbReference>
<dbReference type="Gene3D" id="3.40.366.10">
    <property type="entry name" value="Malonyl-Coenzyme A Acyl Carrier Protein, domain 2"/>
    <property type="match status" value="1"/>
</dbReference>
<evidence type="ECO:0000256" key="7">
    <source>
        <dbReference type="PROSITE-ProRule" id="PRU01363"/>
    </source>
</evidence>
<dbReference type="Gene3D" id="3.40.47.10">
    <property type="match status" value="1"/>
</dbReference>
<evidence type="ECO:0000256" key="8">
    <source>
        <dbReference type="SAM" id="MobiDB-lite"/>
    </source>
</evidence>
<feature type="region of interest" description="N-terminal hotdog fold" evidence="7">
    <location>
        <begin position="923"/>
        <end position="1041"/>
    </location>
</feature>
<evidence type="ECO:0000259" key="11">
    <source>
        <dbReference type="PROSITE" id="PS52019"/>
    </source>
</evidence>
<keyword evidence="6" id="KW-0012">Acyltransferase</keyword>
<dbReference type="SUPFAM" id="SSF52151">
    <property type="entry name" value="FabD/lysophospholipase-like"/>
    <property type="match status" value="1"/>
</dbReference>
<name>A0A919L4M1_9ACTN</name>
<dbReference type="GO" id="GO:0071770">
    <property type="term" value="P:DIM/DIP cell wall layer assembly"/>
    <property type="evidence" value="ECO:0007669"/>
    <property type="project" value="TreeGrafter"/>
</dbReference>
<dbReference type="GO" id="GO:0031177">
    <property type="term" value="F:phosphopantetheine binding"/>
    <property type="evidence" value="ECO:0007669"/>
    <property type="project" value="InterPro"/>
</dbReference>
<evidence type="ECO:0000256" key="5">
    <source>
        <dbReference type="ARBA" id="ARBA00023194"/>
    </source>
</evidence>
<gene>
    <name evidence="12" type="primary">ppsA</name>
    <name evidence="12" type="ORF">GCM10018793_45030</name>
</gene>
<sequence>MVDGPRPGQQRPDSDGAAEPAAEPIAVVGMGCRFPGAAGTPADFWKLLLSGANTTTEVPAGRWECYEDLGPAYASVLRATVTRGSFLEDIDKFDSEFFGISPREAELMDPQQRVLLEVAWEALENAGIPPLGLAGSDTGVFVGSCTDDYRRQLLEDLPHMDAWSGIGAARCAVANRVSHLLDLRGPSLAVDTACSASLVALHLACQSLRLKESTLALVGGVNLLVSPGETVTLDLAGALAPDGRSKAFDAGGDGYGRGEGCGVVVLKRLADAERDGDRVLALVRGSAVNQDGHTPGIMAPCGEAQEYVMERACAQAGLAPATVGYVEAHGTGTRLGDPQEAAALSAVYGAGRRPGQPCLIGSVKANIGHLEGAAGIASVIKAVLALEHAEIPANPIVTELNPDIPWSTSGLRVVTEHTPWPAGDGPRRAGVSGFGYGGTVAHVVLEQAPERPAGTAAADRSADGGRPRPRLYPLSAGSDDALRTQAGVLADWLSERGAGLSLADLGHTLALRRSHLDHRAAVTATGWGDLASKLRFLADEEEPDGVVTASPLPGKGAGLVWVFSGHGSQWVGMGRDLLVTEPAFAEVVDALEPVFLEEIGFSPRRVLTDGDFEGVDRIQTMIFVMQVGLAAVWRSYGVAPAAVIGHSVGEIAAAVTSGALSRQDGARLICRRSKLLRRVAGRGAMAMVGLGFEEVERRLAGSTDLTAAIASSPASTVVAGDPGAVEALVKEWGAEGIVVRRVASDVAFHSPHMDPLLADLTAAAGNLTGRRPELPVYSTALEDPRGTGVYAGGTYWAANLRRPVRLAGAIGAAVEDGHRAFLEISPHPVVTYSISETLAEADGIEEAETFVGGTLRRNAPEQQQLLTAAGDLHCHGLTVDWTRLQPAGTLVTAPNNPWRHRSLWRVPEYGPGTEGKGHDPASQHLLGSATSVAGSRVRLWRTWLDDTNRPYPGSHSISGVEIVPAAVFLTSFFRAITDDDCAPPALTGISMRQPLMTATRREVQVVHEGGTLRLSSRAADGGDAPWLTHAEADLPAGATAPRALAGSPLTGDEDLPQVPTGLVQERLSAVGVPSTGFEWTVEELRRGEGALRGRVRIEPTERPGWAPVLDAMMTLAPVTYPGDPVLRMVVEIGEVTVQGPPPETAIMDIKVRADRDDAVDVAVLDDRGRVVARMDGLVYAVIGAEQPLAADPRNLVHRLEWRPFEPPTADAAATGQAPGARHIVLVGPGTEPVAGLKERWTGAGHTCTVVPVPEMLAAPDGGPAPTDLVLVVPPADPEVPADEAAGDLAWLLARTVQHVTSGAAGAEPPRLWCLTAGAGHGGTESALPLAALAGAGRVVAAEHPGLWGATVDVDPSCDPARVASALLGLMAAAPGEDVVALGEDSASVARLARTGGDIAGDVPHCRPDGTYLVTGGLSALGLRVAGRLADRGARRLVLADSGPFPPRSAWEAPADDAQRRWIDAVRALEGRGVTVRALPLDVTDPARAGLLREPDLLGLPPIRGVVHIGADTDEHALRALDEQALRTAMRPRVAGAWVLHRLFPAGELDFLVLFSSCGQLLDRPGRTADAAAGAFLDALAAHRGATGGDRTLSLGLAPLRTDTGRDTGTDGADPAAVDALSGDEALAAWELAERHGPGAYAVLRVRPAGPADDGSPVLSEIRAQDAEAASRTAGGDDEVAALAGLTADQLHERLVEQVREQIAAEMKLHSGDLDPGRSLVEQGLDSVLTIMVRRRLEKRFGQSLPATLLWQKPTVSAVAGHLAGLLAGADEDASRTAGAPALVVG</sequence>
<feature type="active site" description="Proton acceptor; for dehydratase activity" evidence="7">
    <location>
        <position position="955"/>
    </location>
</feature>
<dbReference type="InterPro" id="IPR001227">
    <property type="entry name" value="Ac_transferase_dom_sf"/>
</dbReference>
<dbReference type="PROSITE" id="PS52004">
    <property type="entry name" value="KS3_2"/>
    <property type="match status" value="1"/>
</dbReference>
<dbReference type="InterPro" id="IPR042104">
    <property type="entry name" value="PKS_dehydratase_sf"/>
</dbReference>
<dbReference type="InterPro" id="IPR016036">
    <property type="entry name" value="Malonyl_transacylase_ACP-bd"/>
</dbReference>
<keyword evidence="5" id="KW-0045">Antibiotic biosynthesis</keyword>
<feature type="domain" description="PKS/mFAS DH" evidence="11">
    <location>
        <begin position="923"/>
        <end position="1188"/>
    </location>
</feature>
<dbReference type="GO" id="GO:0006633">
    <property type="term" value="P:fatty acid biosynthetic process"/>
    <property type="evidence" value="ECO:0007669"/>
    <property type="project" value="InterPro"/>
</dbReference>
<dbReference type="InterPro" id="IPR050091">
    <property type="entry name" value="PKS_NRPS_Biosynth_Enz"/>
</dbReference>
<dbReference type="Pfam" id="PF00109">
    <property type="entry name" value="ketoacyl-synt"/>
    <property type="match status" value="1"/>
</dbReference>
<dbReference type="InterPro" id="IPR049900">
    <property type="entry name" value="PKS_mFAS_DH"/>
</dbReference>
<dbReference type="RefSeq" id="WP_189934832.1">
    <property type="nucleotide sequence ID" value="NZ_BNCD01000013.1"/>
</dbReference>
<dbReference type="SMART" id="SM00825">
    <property type="entry name" value="PKS_KS"/>
    <property type="match status" value="1"/>
</dbReference>
<dbReference type="InterPro" id="IPR009081">
    <property type="entry name" value="PP-bd_ACP"/>
</dbReference>
<dbReference type="InterPro" id="IPR049552">
    <property type="entry name" value="PKS_DH_N"/>
</dbReference>
<dbReference type="InterPro" id="IPR036736">
    <property type="entry name" value="ACP-like_sf"/>
</dbReference>